<dbReference type="EMBL" id="BGPR01000024">
    <property type="protein sequence ID" value="GBL80972.1"/>
    <property type="molecule type" value="Genomic_DNA"/>
</dbReference>
<organism evidence="2 3">
    <name type="scientific">Araneus ventricosus</name>
    <name type="common">Orbweaver spider</name>
    <name type="synonym">Epeira ventricosa</name>
    <dbReference type="NCBI Taxonomy" id="182803"/>
    <lineage>
        <taxon>Eukaryota</taxon>
        <taxon>Metazoa</taxon>
        <taxon>Ecdysozoa</taxon>
        <taxon>Arthropoda</taxon>
        <taxon>Chelicerata</taxon>
        <taxon>Arachnida</taxon>
        <taxon>Araneae</taxon>
        <taxon>Araneomorphae</taxon>
        <taxon>Entelegynae</taxon>
        <taxon>Araneoidea</taxon>
        <taxon>Araneidae</taxon>
        <taxon>Araneus</taxon>
    </lineage>
</organism>
<dbReference type="AlphaFoldDB" id="A0A4Y2AM86"/>
<feature type="region of interest" description="Disordered" evidence="1">
    <location>
        <begin position="1"/>
        <end position="27"/>
    </location>
</feature>
<evidence type="ECO:0000313" key="3">
    <source>
        <dbReference type="Proteomes" id="UP000499080"/>
    </source>
</evidence>
<sequence>MEAPCKRHNQSLRSPTTTVPNPPSALKTGHPFPLSRLPLLHFVVFAFVREPRSPSQRSYFSFMTQRTKWKMNEDENPNFSSDYAISHRIIALTTGFGAKRSYWLRIFSLGTLLKLGIHDKAKLCHLYKDRFLFTEAPKYAFRPPPTTPPAYQYYFLFCFETPFYIHTLLPATRRISDFTLNMN</sequence>
<accession>A0A4Y2AM86</accession>
<protein>
    <submittedName>
        <fullName evidence="2">Uncharacterized protein</fullName>
    </submittedName>
</protein>
<proteinExistence type="predicted"/>
<evidence type="ECO:0000313" key="2">
    <source>
        <dbReference type="EMBL" id="GBL80972.1"/>
    </source>
</evidence>
<evidence type="ECO:0000256" key="1">
    <source>
        <dbReference type="SAM" id="MobiDB-lite"/>
    </source>
</evidence>
<dbReference type="Proteomes" id="UP000499080">
    <property type="component" value="Unassembled WGS sequence"/>
</dbReference>
<gene>
    <name evidence="2" type="ORF">AVEN_83065_1</name>
</gene>
<feature type="compositionally biased region" description="Basic residues" evidence="1">
    <location>
        <begin position="1"/>
        <end position="10"/>
    </location>
</feature>
<keyword evidence="3" id="KW-1185">Reference proteome</keyword>
<reference evidence="2 3" key="1">
    <citation type="journal article" date="2019" name="Sci. Rep.">
        <title>Orb-weaving spider Araneus ventricosus genome elucidates the spidroin gene catalogue.</title>
        <authorList>
            <person name="Kono N."/>
            <person name="Nakamura H."/>
            <person name="Ohtoshi R."/>
            <person name="Moran D.A.P."/>
            <person name="Shinohara A."/>
            <person name="Yoshida Y."/>
            <person name="Fujiwara M."/>
            <person name="Mori M."/>
            <person name="Tomita M."/>
            <person name="Arakawa K."/>
        </authorList>
    </citation>
    <scope>NUCLEOTIDE SEQUENCE [LARGE SCALE GENOMIC DNA]</scope>
</reference>
<comment type="caution">
    <text evidence="2">The sequence shown here is derived from an EMBL/GenBank/DDBJ whole genome shotgun (WGS) entry which is preliminary data.</text>
</comment>
<name>A0A4Y2AM86_ARAVE</name>